<comment type="subcellular location">
    <subcellularLocation>
        <location evidence="1">Membrane</location>
    </subcellularLocation>
</comment>
<keyword evidence="2 7" id="KW-0812">Transmembrane</keyword>
<evidence type="ECO:0000256" key="6">
    <source>
        <dbReference type="SAM" id="MobiDB-lite"/>
    </source>
</evidence>
<keyword evidence="3 7" id="KW-1133">Transmembrane helix</keyword>
<evidence type="ECO:0000256" key="7">
    <source>
        <dbReference type="SAM" id="Phobius"/>
    </source>
</evidence>
<keyword evidence="10" id="KW-1185">Reference proteome</keyword>
<feature type="region of interest" description="Disordered" evidence="6">
    <location>
        <begin position="169"/>
        <end position="193"/>
    </location>
</feature>
<feature type="domain" description="Peptidase S26" evidence="8">
    <location>
        <begin position="25"/>
        <end position="95"/>
    </location>
</feature>
<name>A0A939LUG5_9MICO</name>
<keyword evidence="9" id="KW-0378">Hydrolase</keyword>
<reference evidence="9" key="1">
    <citation type="submission" date="2021-03" db="EMBL/GenBank/DDBJ databases">
        <title>Leucobacter chromiisoli sp. nov., isolated from chromium-containing soil of chemical plant.</title>
        <authorList>
            <person name="Xu Z."/>
        </authorList>
    </citation>
    <scope>NUCLEOTIDE SEQUENCE</scope>
    <source>
        <strain evidence="9">A2</strain>
    </source>
</reference>
<gene>
    <name evidence="9" type="ORF">J4H91_06745</name>
</gene>
<proteinExistence type="predicted"/>
<dbReference type="GO" id="GO:0009003">
    <property type="term" value="F:signal peptidase activity"/>
    <property type="evidence" value="ECO:0007669"/>
    <property type="project" value="UniProtKB-EC"/>
</dbReference>
<dbReference type="EMBL" id="JAGDYL010000008">
    <property type="protein sequence ID" value="MBO1805015.1"/>
    <property type="molecule type" value="Genomic_DNA"/>
</dbReference>
<dbReference type="AlphaFoldDB" id="A0A939LUG5"/>
<evidence type="ECO:0000313" key="9">
    <source>
        <dbReference type="EMBL" id="MBO1805015.1"/>
    </source>
</evidence>
<dbReference type="InterPro" id="IPR019533">
    <property type="entry name" value="Peptidase_S26"/>
</dbReference>
<protein>
    <recommendedName>
        <fullName evidence="5">Signal peptidase I</fullName>
        <ecNumber evidence="5">3.4.21.89</ecNumber>
    </recommendedName>
</protein>
<evidence type="ECO:0000259" key="8">
    <source>
        <dbReference type="Pfam" id="PF10502"/>
    </source>
</evidence>
<dbReference type="CDD" id="cd06462">
    <property type="entry name" value="Peptidase_S24_S26"/>
    <property type="match status" value="1"/>
</dbReference>
<feature type="compositionally biased region" description="Low complexity" evidence="6">
    <location>
        <begin position="171"/>
        <end position="180"/>
    </location>
</feature>
<sequence>MPARRRSVPGMIGGALLNLAALGGLVCIVLVVLSTVFHVSLIMFKTGSMSPTIPAGSLAAVREIPASEIEIGDVVTVDRPGDLPVTHRVTSVSGEGETRTITMKGDANEAPDPSPYTVTEVRRVLASVPGLAYTVVWFSNPWVLGTLTIGASVLVTWAFWPRNPRRWPQGASGEDAAGAAARDEPAPVRGRHGAGARIGSGAAAVAVGFALAVAPAPRAEAQGAGVEEQIVRGEHLTLTSIGDPAEMRAMRVGIPVHWQVGVGIRAAGAKEASVDVALNAAGSHELGLNVDVRACTQRWVDARCAGDEQLLRASAPADPDTGFESLLAWKGGAERWFLITAEIPEPASGVVELTLRATGFGEEVTSGPGEVHGLPTTGGAGIGPAALLGAGALAVGLSAAGAARAMARRRVRSVS</sequence>
<dbReference type="Pfam" id="PF10502">
    <property type="entry name" value="Peptidase_S26"/>
    <property type="match status" value="1"/>
</dbReference>
<dbReference type="GO" id="GO:0006465">
    <property type="term" value="P:signal peptide processing"/>
    <property type="evidence" value="ECO:0007669"/>
    <property type="project" value="UniProtKB-UniRule"/>
</dbReference>
<accession>A0A939LUG5</accession>
<evidence type="ECO:0000256" key="2">
    <source>
        <dbReference type="ARBA" id="ARBA00022692"/>
    </source>
</evidence>
<dbReference type="Proteomes" id="UP000664398">
    <property type="component" value="Unassembled WGS sequence"/>
</dbReference>
<organism evidence="9 10">
    <name type="scientific">Leucobacter ruminantium</name>
    <dbReference type="NCBI Taxonomy" id="1289170"/>
    <lineage>
        <taxon>Bacteria</taxon>
        <taxon>Bacillati</taxon>
        <taxon>Actinomycetota</taxon>
        <taxon>Actinomycetes</taxon>
        <taxon>Micrococcales</taxon>
        <taxon>Microbacteriaceae</taxon>
        <taxon>Leucobacter</taxon>
    </lineage>
</organism>
<evidence type="ECO:0000256" key="4">
    <source>
        <dbReference type="ARBA" id="ARBA00023136"/>
    </source>
</evidence>
<dbReference type="InterPro" id="IPR036286">
    <property type="entry name" value="LexA/Signal_pep-like_sf"/>
</dbReference>
<dbReference type="GO" id="GO:0004252">
    <property type="term" value="F:serine-type endopeptidase activity"/>
    <property type="evidence" value="ECO:0007669"/>
    <property type="project" value="UniProtKB-UniRule"/>
</dbReference>
<dbReference type="NCBIfam" id="TIGR02228">
    <property type="entry name" value="sigpep_I_arch"/>
    <property type="match status" value="1"/>
</dbReference>
<keyword evidence="4 7" id="KW-0472">Membrane</keyword>
<dbReference type="EC" id="3.4.21.89" evidence="5"/>
<evidence type="ECO:0000313" key="10">
    <source>
        <dbReference type="Proteomes" id="UP000664398"/>
    </source>
</evidence>
<feature type="transmembrane region" description="Helical" evidence="7">
    <location>
        <begin position="12"/>
        <end position="44"/>
    </location>
</feature>
<evidence type="ECO:0000256" key="3">
    <source>
        <dbReference type="ARBA" id="ARBA00022989"/>
    </source>
</evidence>
<evidence type="ECO:0000256" key="1">
    <source>
        <dbReference type="ARBA" id="ARBA00004370"/>
    </source>
</evidence>
<comment type="caution">
    <text evidence="9">The sequence shown here is derived from an EMBL/GenBank/DDBJ whole genome shotgun (WGS) entry which is preliminary data.</text>
</comment>
<evidence type="ECO:0000256" key="5">
    <source>
        <dbReference type="NCBIfam" id="TIGR02228"/>
    </source>
</evidence>
<dbReference type="InterPro" id="IPR001733">
    <property type="entry name" value="Peptidase_S26B"/>
</dbReference>
<dbReference type="GO" id="GO:0016020">
    <property type="term" value="C:membrane"/>
    <property type="evidence" value="ECO:0007669"/>
    <property type="project" value="UniProtKB-SubCell"/>
</dbReference>
<dbReference type="SUPFAM" id="SSF51306">
    <property type="entry name" value="LexA/Signal peptidase"/>
    <property type="match status" value="1"/>
</dbReference>